<keyword evidence="3" id="KW-0583">PHB biosynthesis</keyword>
<organism evidence="5 6">
    <name type="scientific">Hydrococcus rivularis NIES-593</name>
    <dbReference type="NCBI Taxonomy" id="1921803"/>
    <lineage>
        <taxon>Bacteria</taxon>
        <taxon>Bacillati</taxon>
        <taxon>Cyanobacteriota</taxon>
        <taxon>Cyanophyceae</taxon>
        <taxon>Pleurocapsales</taxon>
        <taxon>Hydrococcaceae</taxon>
        <taxon>Hydrococcus</taxon>
    </lineage>
</organism>
<feature type="coiled-coil region" evidence="4">
    <location>
        <begin position="302"/>
        <end position="353"/>
    </location>
</feature>
<sequence length="363" mass="42523">MVETTNHWSEMTNDLVRAWADTGTQMWKSWFNLMGLAPTAETLADAKPAFKYVAQRFVDNQDLFVRFLRLSYKAWTDIFPKVESGEDWQQTLSKYTEQIRQQFDQFFTGTLRVSQDTAQLWQLYLKETQKFNQLWASALMSSSGLISKTVTGTSTPWIELNNLYWNLLYEETFGSLMQSPILGPTREFNGKLVRAFDAWTDLYQATINYQIVLANVQIRSFEQLMRELVSLAEKGKTVKNWREFQDIWSQVADDVFAQAFCDEENLKIRGKFLNSLNNYRLQQQELLELWMKLAGMPVRSEVDEMHKNIYELRKEVKNLKKTLARYEASDRENQEVLKELKALKQTLLAYESSEPPTQPQAQD</sequence>
<reference evidence="5 6" key="1">
    <citation type="submission" date="2016-11" db="EMBL/GenBank/DDBJ databases">
        <title>Draft Genome Sequences of Nine Cyanobacterial Strains from Diverse Habitats.</title>
        <authorList>
            <person name="Zhu T."/>
            <person name="Hou S."/>
            <person name="Lu X."/>
            <person name="Hess W.R."/>
        </authorList>
    </citation>
    <scope>NUCLEOTIDE SEQUENCE [LARGE SCALE GENOMIC DNA]</scope>
    <source>
        <strain evidence="5 6">NIES-593</strain>
    </source>
</reference>
<dbReference type="Pfam" id="PF09712">
    <property type="entry name" value="PHA_synth_III_E"/>
    <property type="match status" value="1"/>
</dbReference>
<keyword evidence="4" id="KW-0175">Coiled coil</keyword>
<name>A0A1U7HNU8_9CYAN</name>
<evidence type="ECO:0000256" key="4">
    <source>
        <dbReference type="SAM" id="Coils"/>
    </source>
</evidence>
<evidence type="ECO:0000256" key="3">
    <source>
        <dbReference type="ARBA" id="ARBA00022752"/>
    </source>
</evidence>
<dbReference type="EMBL" id="MRCB01000004">
    <property type="protein sequence ID" value="OKH25224.1"/>
    <property type="molecule type" value="Genomic_DNA"/>
</dbReference>
<dbReference type="RefSeq" id="WP_073598634.1">
    <property type="nucleotide sequence ID" value="NZ_MRCB01000004.1"/>
</dbReference>
<dbReference type="STRING" id="1921803.NIES593_05540"/>
<dbReference type="OrthoDB" id="419215at2"/>
<dbReference type="NCBIfam" id="TIGR01834">
    <property type="entry name" value="PHA_synth_III_E"/>
    <property type="match status" value="1"/>
</dbReference>
<evidence type="ECO:0000256" key="2">
    <source>
        <dbReference type="ARBA" id="ARBA00019066"/>
    </source>
</evidence>
<accession>A0A1U7HNU8</accession>
<gene>
    <name evidence="5" type="ORF">NIES593_05540</name>
</gene>
<dbReference type="InterPro" id="IPR010123">
    <property type="entry name" value="PHA_synth_III_E"/>
</dbReference>
<evidence type="ECO:0000313" key="5">
    <source>
        <dbReference type="EMBL" id="OKH25224.1"/>
    </source>
</evidence>
<dbReference type="GO" id="GO:0042619">
    <property type="term" value="P:poly-hydroxybutyrate biosynthetic process"/>
    <property type="evidence" value="ECO:0007669"/>
    <property type="project" value="UniProtKB-KW"/>
</dbReference>
<evidence type="ECO:0000313" key="6">
    <source>
        <dbReference type="Proteomes" id="UP000186868"/>
    </source>
</evidence>
<comment type="pathway">
    <text evidence="1">Biopolymer metabolism; poly-(R)-3-hydroxybutanoate biosynthesis.</text>
</comment>
<keyword evidence="6" id="KW-1185">Reference proteome</keyword>
<proteinExistence type="predicted"/>
<comment type="caution">
    <text evidence="5">The sequence shown here is derived from an EMBL/GenBank/DDBJ whole genome shotgun (WGS) entry which is preliminary data.</text>
</comment>
<dbReference type="UniPathway" id="UPA00917"/>
<evidence type="ECO:0000256" key="1">
    <source>
        <dbReference type="ARBA" id="ARBA00004683"/>
    </source>
</evidence>
<dbReference type="AlphaFoldDB" id="A0A1U7HNU8"/>
<dbReference type="Proteomes" id="UP000186868">
    <property type="component" value="Unassembled WGS sequence"/>
</dbReference>
<protein>
    <recommendedName>
        <fullName evidence="2">Poly(3-hydroxyalkanoate) polymerase subunit PhaE</fullName>
    </recommendedName>
</protein>